<accession>A0ACC3BXU9</accession>
<keyword evidence="2" id="KW-1185">Reference proteome</keyword>
<proteinExistence type="predicted"/>
<evidence type="ECO:0000313" key="1">
    <source>
        <dbReference type="EMBL" id="KAK1862565.1"/>
    </source>
</evidence>
<name>A0ACC3BXU9_PYRYE</name>
<dbReference type="Proteomes" id="UP000798662">
    <property type="component" value="Chromosome 1"/>
</dbReference>
<gene>
    <name evidence="1" type="ORF">I4F81_005133</name>
</gene>
<reference evidence="1" key="1">
    <citation type="submission" date="2019-11" db="EMBL/GenBank/DDBJ databases">
        <title>Nori genome reveals adaptations in red seaweeds to the harsh intertidal environment.</title>
        <authorList>
            <person name="Wang D."/>
            <person name="Mao Y."/>
        </authorList>
    </citation>
    <scope>NUCLEOTIDE SEQUENCE</scope>
    <source>
        <tissue evidence="1">Gametophyte</tissue>
    </source>
</reference>
<organism evidence="1 2">
    <name type="scientific">Pyropia yezoensis</name>
    <name type="common">Susabi-nori</name>
    <name type="synonym">Porphyra yezoensis</name>
    <dbReference type="NCBI Taxonomy" id="2788"/>
    <lineage>
        <taxon>Eukaryota</taxon>
        <taxon>Rhodophyta</taxon>
        <taxon>Bangiophyceae</taxon>
        <taxon>Bangiales</taxon>
        <taxon>Bangiaceae</taxon>
        <taxon>Pyropia</taxon>
    </lineage>
</organism>
<protein>
    <submittedName>
        <fullName evidence="1">Uncharacterized protein</fullName>
    </submittedName>
</protein>
<sequence length="485" mass="48900">MDGRGVPPPSPPTESLWSWLLPPVAASAALTATAVLLLARSPPLQRALLFGHVARFPRWLVDHTALGAAGLATSARNVTCVTPAGAVLRGWHLAPPGPPFPPPPPHLAAERPHALHGSGQGGGGDGGCCADDPLASATWTAAVDAHFDARLAADTHTPVFVFFHGNGGTRGTPPGRVHFLRTLAAHAHAHVVAFDLGGYADSTAAPAAAAPSAPPPPPPPPLTTGARCWWTARGAVAAAAARAAGYLFPVGPTPASVAADAVAVVDTWLAPRVGGAAGVRARVIPYGHSLGSVAALAAAAGVAAVNGTVGWGGGDPAASPQRQRQRRRRVAGVVLSAPIANLPDAAATHFLSAPLRALPGVWGALAPVVAAATDGRMDNEAAVAAVAADLPLLVVHGRADRVVPASHGRRVAAAAVAARSGRGRRGGWDTAADADAVPAAPVRLVLTDAPHNANYAAGNYFPELTAWLDDVMAPAREAGGRRRRG</sequence>
<evidence type="ECO:0000313" key="2">
    <source>
        <dbReference type="Proteomes" id="UP000798662"/>
    </source>
</evidence>
<dbReference type="EMBL" id="CM020618">
    <property type="protein sequence ID" value="KAK1862565.1"/>
    <property type="molecule type" value="Genomic_DNA"/>
</dbReference>
<comment type="caution">
    <text evidence="1">The sequence shown here is derived from an EMBL/GenBank/DDBJ whole genome shotgun (WGS) entry which is preliminary data.</text>
</comment>